<keyword evidence="6" id="KW-1185">Reference proteome</keyword>
<gene>
    <name evidence="5" type="ORF">GQA70_19640</name>
</gene>
<dbReference type="EMBL" id="CP047167">
    <property type="protein sequence ID" value="QRF68606.1"/>
    <property type="molecule type" value="Genomic_DNA"/>
</dbReference>
<proteinExistence type="predicted"/>
<dbReference type="RefSeq" id="WP_251374283.1">
    <property type="nucleotide sequence ID" value="NZ_CP047167.1"/>
</dbReference>
<evidence type="ECO:0000313" key="6">
    <source>
        <dbReference type="Proteomes" id="UP000596387"/>
    </source>
</evidence>
<keyword evidence="2" id="KW-0238">DNA-binding</keyword>
<accession>A0ABX7FEQ3</accession>
<keyword evidence="5" id="KW-0614">Plasmid</keyword>
<evidence type="ECO:0000256" key="1">
    <source>
        <dbReference type="ARBA" id="ARBA00023015"/>
    </source>
</evidence>
<keyword evidence="1" id="KW-0805">Transcription regulation</keyword>
<feature type="domain" description="GntR C-terminal" evidence="4">
    <location>
        <begin position="36"/>
        <end position="164"/>
    </location>
</feature>
<dbReference type="SMART" id="SM00895">
    <property type="entry name" value="FCD"/>
    <property type="match status" value="1"/>
</dbReference>
<sequence length="184" mass="20324">MPVREAVRRLVAEKAITQSSNRAFTVPLLSPDELNELVELRLYLETFAARSACGRIDADSLRSLMALNGRMRAQLEEHDKRGALQSNQAFHFTLYRAGASTVLMDMIELLWLRCGPYLAAALFAFSGGERHFGVATELHEEIIRGLLNENADRVSRALTADLQKTADWYRTQSSGAVGAALAGD</sequence>
<evidence type="ECO:0000313" key="5">
    <source>
        <dbReference type="EMBL" id="QRF68606.1"/>
    </source>
</evidence>
<dbReference type="Gene3D" id="1.20.120.530">
    <property type="entry name" value="GntR ligand-binding domain-like"/>
    <property type="match status" value="1"/>
</dbReference>
<name>A0ABX7FEQ3_9RHOB</name>
<organism evidence="5 6">
    <name type="scientific">Ponticoccus alexandrii</name>
    <dbReference type="NCBI Taxonomy" id="1943633"/>
    <lineage>
        <taxon>Bacteria</taxon>
        <taxon>Pseudomonadati</taxon>
        <taxon>Pseudomonadota</taxon>
        <taxon>Alphaproteobacteria</taxon>
        <taxon>Rhodobacterales</taxon>
        <taxon>Roseobacteraceae</taxon>
        <taxon>Ponticoccus</taxon>
    </lineage>
</organism>
<dbReference type="Proteomes" id="UP000596387">
    <property type="component" value="Plasmid p-SCP1"/>
</dbReference>
<dbReference type="SUPFAM" id="SSF48008">
    <property type="entry name" value="GntR ligand-binding domain-like"/>
    <property type="match status" value="1"/>
</dbReference>
<evidence type="ECO:0000256" key="2">
    <source>
        <dbReference type="ARBA" id="ARBA00023125"/>
    </source>
</evidence>
<dbReference type="InterPro" id="IPR011711">
    <property type="entry name" value="GntR_C"/>
</dbReference>
<reference evidence="5 6" key="1">
    <citation type="submission" date="2019-12" db="EMBL/GenBank/DDBJ databases">
        <title>Complete Genome Sequence of a Quorum-Sensing Bacterium,Rhodobacteraceae bacterium C31, Isolated from a marine microalgae symbiotic bacteria.</title>
        <authorList>
            <person name="Zhang Y."/>
        </authorList>
    </citation>
    <scope>NUCLEOTIDE SEQUENCE [LARGE SCALE GENOMIC DNA]</scope>
    <source>
        <strain evidence="5 6">C31</strain>
        <plasmid evidence="5 6">p-SCP1</plasmid>
    </source>
</reference>
<dbReference type="PANTHER" id="PTHR43537:SF39">
    <property type="entry name" value="HTH-TYPE TRANSCRIPTIONAL REGULATOR MCBR"/>
    <property type="match status" value="1"/>
</dbReference>
<keyword evidence="3" id="KW-0804">Transcription</keyword>
<dbReference type="PANTHER" id="PTHR43537">
    <property type="entry name" value="TRANSCRIPTIONAL REGULATOR, GNTR FAMILY"/>
    <property type="match status" value="1"/>
</dbReference>
<geneLocation type="plasmid" evidence="5 6">
    <name>p-SCP1</name>
</geneLocation>
<dbReference type="Pfam" id="PF07729">
    <property type="entry name" value="FCD"/>
    <property type="match status" value="1"/>
</dbReference>
<protein>
    <submittedName>
        <fullName evidence="5">FCD domain-containing protein</fullName>
    </submittedName>
</protein>
<evidence type="ECO:0000256" key="3">
    <source>
        <dbReference type="ARBA" id="ARBA00023163"/>
    </source>
</evidence>
<evidence type="ECO:0000259" key="4">
    <source>
        <dbReference type="SMART" id="SM00895"/>
    </source>
</evidence>
<dbReference type="InterPro" id="IPR008920">
    <property type="entry name" value="TF_FadR/GntR_C"/>
</dbReference>